<protein>
    <submittedName>
        <fullName evidence="2 3">Uncharacterized protein</fullName>
    </submittedName>
</protein>
<feature type="transmembrane region" description="Helical" evidence="1">
    <location>
        <begin position="126"/>
        <end position="145"/>
    </location>
</feature>
<accession>J3NVF7</accession>
<keyword evidence="4" id="KW-1185">Reference proteome</keyword>
<keyword evidence="1" id="KW-0812">Transmembrane</keyword>
<dbReference type="EnsemblFungi" id="EJT75335">
    <property type="protein sequence ID" value="EJT75335"/>
    <property type="gene ID" value="GGTG_05272"/>
</dbReference>
<reference evidence="3" key="5">
    <citation type="submission" date="2018-04" db="UniProtKB">
        <authorList>
            <consortium name="EnsemblFungi"/>
        </authorList>
    </citation>
    <scope>IDENTIFICATION</scope>
    <source>
        <strain evidence="3">R3-111a-1</strain>
    </source>
</reference>
<sequence length="174" mass="19327">MRKGNPWVWLKEENPALTNRCRVGVKPLVPFIVVRSIVNKCSGKEAFLCPRPKGCNGKLFLLTFSCVFLLAQCLVASVKVTVFFIFAIRVLVVLLKVTRPKLILPNALAAAVTVFVMVVKRQLLLFLFPISLLLTLFLPGPLPVLSRWKCLIIITVFLALAIITAAMRGLTLII</sequence>
<evidence type="ECO:0000313" key="3">
    <source>
        <dbReference type="EnsemblFungi" id="EJT75335"/>
    </source>
</evidence>
<keyword evidence="1" id="KW-0472">Membrane</keyword>
<feature type="transmembrane region" description="Helical" evidence="1">
    <location>
        <begin position="151"/>
        <end position="173"/>
    </location>
</feature>
<evidence type="ECO:0000313" key="4">
    <source>
        <dbReference type="Proteomes" id="UP000006039"/>
    </source>
</evidence>
<dbReference type="GeneID" id="20345730"/>
<feature type="transmembrane region" description="Helical" evidence="1">
    <location>
        <begin position="102"/>
        <end position="119"/>
    </location>
</feature>
<dbReference type="AlphaFoldDB" id="J3NVF7"/>
<dbReference type="HOGENOM" id="CLU_1540166_0_0_1"/>
<name>J3NVF7_GAET3</name>
<dbReference type="EMBL" id="GL385397">
    <property type="protein sequence ID" value="EJT75335.1"/>
    <property type="molecule type" value="Genomic_DNA"/>
</dbReference>
<reference evidence="2" key="2">
    <citation type="submission" date="2010-07" db="EMBL/GenBank/DDBJ databases">
        <authorList>
            <consortium name="The Broad Institute Genome Sequencing Platform"/>
            <consortium name="Broad Institute Genome Sequencing Center for Infectious Disease"/>
            <person name="Ma L.-J."/>
            <person name="Dead R."/>
            <person name="Young S."/>
            <person name="Zeng Q."/>
            <person name="Koehrsen M."/>
            <person name="Alvarado L."/>
            <person name="Berlin A."/>
            <person name="Chapman S.B."/>
            <person name="Chen Z."/>
            <person name="Freedman E."/>
            <person name="Gellesch M."/>
            <person name="Goldberg J."/>
            <person name="Griggs A."/>
            <person name="Gujja S."/>
            <person name="Heilman E.R."/>
            <person name="Heiman D."/>
            <person name="Hepburn T."/>
            <person name="Howarth C."/>
            <person name="Jen D."/>
            <person name="Larson L."/>
            <person name="Mehta T."/>
            <person name="Neiman D."/>
            <person name="Pearson M."/>
            <person name="Roberts A."/>
            <person name="Saif S."/>
            <person name="Shea T."/>
            <person name="Shenoy N."/>
            <person name="Sisk P."/>
            <person name="Stolte C."/>
            <person name="Sykes S."/>
            <person name="Walk T."/>
            <person name="White J."/>
            <person name="Yandava C."/>
            <person name="Haas B."/>
            <person name="Nusbaum C."/>
            <person name="Birren B."/>
        </authorList>
    </citation>
    <scope>NUCLEOTIDE SEQUENCE</scope>
    <source>
        <strain evidence="2">R3-111a-1</strain>
    </source>
</reference>
<keyword evidence="1" id="KW-1133">Transmembrane helix</keyword>
<dbReference type="Proteomes" id="UP000006039">
    <property type="component" value="Unassembled WGS sequence"/>
</dbReference>
<evidence type="ECO:0000256" key="1">
    <source>
        <dbReference type="SAM" id="Phobius"/>
    </source>
</evidence>
<organism evidence="2">
    <name type="scientific">Gaeumannomyces tritici (strain R3-111a-1)</name>
    <name type="common">Wheat and barley take-all root rot fungus</name>
    <name type="synonym">Gaeumannomyces graminis var. tritici</name>
    <dbReference type="NCBI Taxonomy" id="644352"/>
    <lineage>
        <taxon>Eukaryota</taxon>
        <taxon>Fungi</taxon>
        <taxon>Dikarya</taxon>
        <taxon>Ascomycota</taxon>
        <taxon>Pezizomycotina</taxon>
        <taxon>Sordariomycetes</taxon>
        <taxon>Sordariomycetidae</taxon>
        <taxon>Magnaporthales</taxon>
        <taxon>Magnaporthaceae</taxon>
        <taxon>Gaeumannomyces</taxon>
    </lineage>
</organism>
<reference evidence="2" key="3">
    <citation type="submission" date="2010-09" db="EMBL/GenBank/DDBJ databases">
        <title>Annotation of Gaeumannomyces graminis var. tritici R3-111a-1.</title>
        <authorList>
            <consortium name="The Broad Institute Genome Sequencing Platform"/>
            <person name="Ma L.-J."/>
            <person name="Dead R."/>
            <person name="Young S.K."/>
            <person name="Zeng Q."/>
            <person name="Gargeya S."/>
            <person name="Fitzgerald M."/>
            <person name="Haas B."/>
            <person name="Abouelleil A."/>
            <person name="Alvarado L."/>
            <person name="Arachchi H.M."/>
            <person name="Berlin A."/>
            <person name="Brown A."/>
            <person name="Chapman S.B."/>
            <person name="Chen Z."/>
            <person name="Dunbar C."/>
            <person name="Freedman E."/>
            <person name="Gearin G."/>
            <person name="Gellesch M."/>
            <person name="Goldberg J."/>
            <person name="Griggs A."/>
            <person name="Gujja S."/>
            <person name="Heiman D."/>
            <person name="Howarth C."/>
            <person name="Larson L."/>
            <person name="Lui A."/>
            <person name="MacDonald P.J.P."/>
            <person name="Mehta T."/>
            <person name="Montmayeur A."/>
            <person name="Murphy C."/>
            <person name="Neiman D."/>
            <person name="Pearson M."/>
            <person name="Priest M."/>
            <person name="Roberts A."/>
            <person name="Saif S."/>
            <person name="Shea T."/>
            <person name="Shenoy N."/>
            <person name="Sisk P."/>
            <person name="Stolte C."/>
            <person name="Sykes S."/>
            <person name="Yandava C."/>
            <person name="Wortman J."/>
            <person name="Nusbaum C."/>
            <person name="Birren B."/>
        </authorList>
    </citation>
    <scope>NUCLEOTIDE SEQUENCE</scope>
    <source>
        <strain evidence="2">R3-111a-1</strain>
    </source>
</reference>
<reference evidence="4" key="1">
    <citation type="submission" date="2010-07" db="EMBL/GenBank/DDBJ databases">
        <title>The genome sequence of Gaeumannomyces graminis var. tritici strain R3-111a-1.</title>
        <authorList>
            <consortium name="The Broad Institute Genome Sequencing Platform"/>
            <person name="Ma L.-J."/>
            <person name="Dead R."/>
            <person name="Young S."/>
            <person name="Zeng Q."/>
            <person name="Koehrsen M."/>
            <person name="Alvarado L."/>
            <person name="Berlin A."/>
            <person name="Chapman S.B."/>
            <person name="Chen Z."/>
            <person name="Freedman E."/>
            <person name="Gellesch M."/>
            <person name="Goldberg J."/>
            <person name="Griggs A."/>
            <person name="Gujja S."/>
            <person name="Heilman E.R."/>
            <person name="Heiman D."/>
            <person name="Hepburn T."/>
            <person name="Howarth C."/>
            <person name="Jen D."/>
            <person name="Larson L."/>
            <person name="Mehta T."/>
            <person name="Neiman D."/>
            <person name="Pearson M."/>
            <person name="Roberts A."/>
            <person name="Saif S."/>
            <person name="Shea T."/>
            <person name="Shenoy N."/>
            <person name="Sisk P."/>
            <person name="Stolte C."/>
            <person name="Sykes S."/>
            <person name="Walk T."/>
            <person name="White J."/>
            <person name="Yandava C."/>
            <person name="Haas B."/>
            <person name="Nusbaum C."/>
            <person name="Birren B."/>
        </authorList>
    </citation>
    <scope>NUCLEOTIDE SEQUENCE [LARGE SCALE GENOMIC DNA]</scope>
    <source>
        <strain evidence="4">R3-111a-1</strain>
    </source>
</reference>
<feature type="transmembrane region" description="Helical" evidence="1">
    <location>
        <begin position="59"/>
        <end position="90"/>
    </location>
</feature>
<dbReference type="VEuPathDB" id="FungiDB:GGTG_05272"/>
<dbReference type="RefSeq" id="XP_009221335.1">
    <property type="nucleotide sequence ID" value="XM_009223071.1"/>
</dbReference>
<evidence type="ECO:0000313" key="2">
    <source>
        <dbReference type="EMBL" id="EJT75335.1"/>
    </source>
</evidence>
<reference evidence="3" key="4">
    <citation type="journal article" date="2015" name="G3 (Bethesda)">
        <title>Genome sequences of three phytopathogenic species of the Magnaporthaceae family of fungi.</title>
        <authorList>
            <person name="Okagaki L.H."/>
            <person name="Nunes C.C."/>
            <person name="Sailsbery J."/>
            <person name="Clay B."/>
            <person name="Brown D."/>
            <person name="John T."/>
            <person name="Oh Y."/>
            <person name="Young N."/>
            <person name="Fitzgerald M."/>
            <person name="Haas B.J."/>
            <person name="Zeng Q."/>
            <person name="Young S."/>
            <person name="Adiconis X."/>
            <person name="Fan L."/>
            <person name="Levin J.Z."/>
            <person name="Mitchell T.K."/>
            <person name="Okubara P.A."/>
            <person name="Farman M.L."/>
            <person name="Kohn L.M."/>
            <person name="Birren B."/>
            <person name="Ma L.-J."/>
            <person name="Dean R.A."/>
        </authorList>
    </citation>
    <scope>NUCLEOTIDE SEQUENCE</scope>
    <source>
        <strain evidence="3">R3-111a-1</strain>
    </source>
</reference>
<proteinExistence type="predicted"/>
<gene>
    <name evidence="3" type="primary">20345730</name>
    <name evidence="2" type="ORF">GGTG_05272</name>
</gene>